<sequence>MSGFRYCSRRSPIRI</sequence>
<evidence type="ECO:0000313" key="1">
    <source>
        <dbReference type="EMBL" id="JAH15247.1"/>
    </source>
</evidence>
<reference evidence="1" key="1">
    <citation type="submission" date="2014-11" db="EMBL/GenBank/DDBJ databases">
        <authorList>
            <person name="Amaro Gonzalez C."/>
        </authorList>
    </citation>
    <scope>NUCLEOTIDE SEQUENCE</scope>
</reference>
<proteinExistence type="predicted"/>
<organism evidence="1">
    <name type="scientific">Anguilla anguilla</name>
    <name type="common">European freshwater eel</name>
    <name type="synonym">Muraena anguilla</name>
    <dbReference type="NCBI Taxonomy" id="7936"/>
    <lineage>
        <taxon>Eukaryota</taxon>
        <taxon>Metazoa</taxon>
        <taxon>Chordata</taxon>
        <taxon>Craniata</taxon>
        <taxon>Vertebrata</taxon>
        <taxon>Euteleostomi</taxon>
        <taxon>Actinopterygii</taxon>
        <taxon>Neopterygii</taxon>
        <taxon>Teleostei</taxon>
        <taxon>Anguilliformes</taxon>
        <taxon>Anguillidae</taxon>
        <taxon>Anguilla</taxon>
    </lineage>
</organism>
<name>A0A0E9QFJ2_ANGAN</name>
<dbReference type="EMBL" id="GBXM01093330">
    <property type="protein sequence ID" value="JAH15247.1"/>
    <property type="molecule type" value="Transcribed_RNA"/>
</dbReference>
<reference evidence="1" key="2">
    <citation type="journal article" date="2015" name="Fish Shellfish Immunol.">
        <title>Early steps in the European eel (Anguilla anguilla)-Vibrio vulnificus interaction in the gills: Role of the RtxA13 toxin.</title>
        <authorList>
            <person name="Callol A."/>
            <person name="Pajuelo D."/>
            <person name="Ebbesson L."/>
            <person name="Teles M."/>
            <person name="MacKenzie S."/>
            <person name="Amaro C."/>
        </authorList>
    </citation>
    <scope>NUCLEOTIDE SEQUENCE</scope>
</reference>
<protein>
    <submittedName>
        <fullName evidence="1">Uncharacterized protein</fullName>
    </submittedName>
</protein>
<accession>A0A0E9QFJ2</accession>